<dbReference type="EMBL" id="FNYR01000005">
    <property type="protein sequence ID" value="SEI67835.1"/>
    <property type="molecule type" value="Genomic_DNA"/>
</dbReference>
<dbReference type="InterPro" id="IPR006640">
    <property type="entry name" value="SprT-like_domain"/>
</dbReference>
<dbReference type="Pfam" id="PF10263">
    <property type="entry name" value="SprT-like"/>
    <property type="match status" value="1"/>
</dbReference>
<reference evidence="3 4" key="1">
    <citation type="submission" date="2016-10" db="EMBL/GenBank/DDBJ databases">
        <authorList>
            <person name="de Groot N.N."/>
        </authorList>
    </citation>
    <scope>NUCLEOTIDE SEQUENCE [LARGE SCALE GENOMIC DNA]</scope>
    <source>
        <strain evidence="3 4">DSM 22187</strain>
    </source>
</reference>
<accession>A0A2H4Q684</accession>
<dbReference type="OrthoDB" id="350006at2157"/>
<dbReference type="GeneID" id="35003930"/>
<dbReference type="Proteomes" id="UP000198888">
    <property type="component" value="Unassembled WGS sequence"/>
</dbReference>
<accession>A0A1H6SV58</accession>
<feature type="domain" description="SprT-like" evidence="2">
    <location>
        <begin position="46"/>
        <end position="106"/>
    </location>
</feature>
<keyword evidence="4" id="KW-1185">Reference proteome</keyword>
<proteinExistence type="predicted"/>
<dbReference type="AlphaFoldDB" id="A0A1H6SV58"/>
<protein>
    <submittedName>
        <fullName evidence="3">SprT-like family protein</fullName>
    </submittedName>
</protein>
<name>A0A1H6SV58_9EURY</name>
<dbReference type="KEGG" id="hae:halTADL_3162"/>
<evidence type="ECO:0000259" key="2">
    <source>
        <dbReference type="Pfam" id="PF10263"/>
    </source>
</evidence>
<evidence type="ECO:0000313" key="3">
    <source>
        <dbReference type="EMBL" id="SEI67835.1"/>
    </source>
</evidence>
<evidence type="ECO:0000256" key="1">
    <source>
        <dbReference type="SAM" id="MobiDB-lite"/>
    </source>
</evidence>
<gene>
    <name evidence="3" type="ORF">SAMN05444271_105125</name>
</gene>
<feature type="region of interest" description="Disordered" evidence="1">
    <location>
        <begin position="121"/>
        <end position="147"/>
    </location>
</feature>
<evidence type="ECO:0000313" key="4">
    <source>
        <dbReference type="Proteomes" id="UP000198888"/>
    </source>
</evidence>
<dbReference type="RefSeq" id="WP_162551742.1">
    <property type="nucleotide sequence ID" value="NZ_CP024845.1"/>
</dbReference>
<organism evidence="3 4">
    <name type="scientific">Halohasta litchfieldiae</name>
    <dbReference type="NCBI Taxonomy" id="1073996"/>
    <lineage>
        <taxon>Archaea</taxon>
        <taxon>Methanobacteriati</taxon>
        <taxon>Methanobacteriota</taxon>
        <taxon>Stenosarchaea group</taxon>
        <taxon>Halobacteria</taxon>
        <taxon>Halobacteriales</taxon>
        <taxon>Haloferacaceae</taxon>
        <taxon>Halohasta</taxon>
    </lineage>
</organism>
<sequence>MRITDSRAVDTVGTLGDNHELSRRARGYGEAVVCGEEWPLDGVDLSKITWSTSTRAKRRHGRCSYDGDGRATITLTEHTYDRAGFAACKMTIRHELVHAWQYQHRGERAVVGEMGIELRADGATATPDGGHSDHADTGPATGGRNTAVDAGFTIETGHGDSFRAWVDPLELPGRCSTYYERRQSDFNYVYGCPNCEQWWGKHRLCKSVRQAAHGGEGSTGYRYCTDCEVLLHLQVGEWYLGHADHDDECIKTFVDGEFEAAADSGLPLVHAHDINPTERPE</sequence>
<dbReference type="GO" id="GO:0006950">
    <property type="term" value="P:response to stress"/>
    <property type="evidence" value="ECO:0007669"/>
    <property type="project" value="UniProtKB-ARBA"/>
</dbReference>